<name>Q2ILA4_ANADE</name>
<feature type="signal peptide" evidence="2">
    <location>
        <begin position="1"/>
        <end position="22"/>
    </location>
</feature>
<dbReference type="HOGENOM" id="CLU_019599_1_0_7"/>
<sequence length="620" mass="66745">MKPSTAALLASLALAAPAAARADVFSPGPLSRPHQGLEGLQRCTKCHLAGQQLSADGCLACHAELKDRVARGQGLHGRLPAAERACEKCHHEHQGRDFALVDWGPGGKKGFDHARAGFELRGKHRRVDCARCHDPRLVADPAVAELLRKQPERKTSLGAPQRCAACHFDEHRGQLGPDCARCHGEDAWKPAARFDHARTAYRLDGKHVKVACAKCHADVAEAAGAPGPGMTPPVRAAAYARYKGVAFQACTDCHKDPHQDRLGQACASCHVTADWKHVTGIGAKRAFHEKTRYPLRGAHATVACEACHGPWPGERARYKGIAFARCTDCHADAHVGQLARAAAPGGALPRPASTAGTAAGAADPRACDRCHGVDRFLPARFEPEDHDRTAYRLEGAHRAVACALCHPKDARLAAKVPARVRDELARHRRPVTVSLASLDLQRPSDCRSCHKDPHGRQFEARTRAEGCTACHGLDSFRKVRFDHARDARFPLTGKHERAACGSCHAPDGAGVVRWRGVPQACAGCHADAHAGQLAAKGQGTDCARCHETAGWKAPAPLRFVHQKPFTAFTLDGKHRALACEKCHPAVQVDGAAVRRYRPLAVKCQGCHADFHQGAFRGYVP</sequence>
<dbReference type="InterPro" id="IPR051829">
    <property type="entry name" value="Multiheme_Cytochr_ET"/>
</dbReference>
<dbReference type="STRING" id="290397.Adeh_2666"/>
<dbReference type="RefSeq" id="WP_011421718.1">
    <property type="nucleotide sequence ID" value="NC_007760.1"/>
</dbReference>
<dbReference type="eggNOG" id="COG0484">
    <property type="taxonomic scope" value="Bacteria"/>
</dbReference>
<dbReference type="PANTHER" id="PTHR35038">
    <property type="entry name" value="DISSIMILATORY SULFITE REDUCTASE SIRA"/>
    <property type="match status" value="1"/>
</dbReference>
<dbReference type="KEGG" id="ade:Adeh_2666"/>
<dbReference type="OrthoDB" id="5405312at2"/>
<dbReference type="GO" id="GO:0016491">
    <property type="term" value="F:oxidoreductase activity"/>
    <property type="evidence" value="ECO:0007669"/>
    <property type="project" value="TreeGrafter"/>
</dbReference>
<evidence type="ECO:0000313" key="3">
    <source>
        <dbReference type="EMBL" id="ABC82436.1"/>
    </source>
</evidence>
<organism evidence="3 4">
    <name type="scientific">Anaeromyxobacter dehalogenans (strain 2CP-C)</name>
    <dbReference type="NCBI Taxonomy" id="290397"/>
    <lineage>
        <taxon>Bacteria</taxon>
        <taxon>Pseudomonadati</taxon>
        <taxon>Myxococcota</taxon>
        <taxon>Myxococcia</taxon>
        <taxon>Myxococcales</taxon>
        <taxon>Cystobacterineae</taxon>
        <taxon>Anaeromyxobacteraceae</taxon>
        <taxon>Anaeromyxobacter</taxon>
    </lineage>
</organism>
<evidence type="ECO:0000256" key="1">
    <source>
        <dbReference type="ARBA" id="ARBA00022729"/>
    </source>
</evidence>
<keyword evidence="1 2" id="KW-0732">Signal</keyword>
<evidence type="ECO:0000256" key="2">
    <source>
        <dbReference type="SAM" id="SignalP"/>
    </source>
</evidence>
<dbReference type="AlphaFoldDB" id="Q2ILA4"/>
<dbReference type="Proteomes" id="UP000001935">
    <property type="component" value="Chromosome"/>
</dbReference>
<dbReference type="SUPFAM" id="SSF48695">
    <property type="entry name" value="Multiheme cytochromes"/>
    <property type="match status" value="2"/>
</dbReference>
<dbReference type="EMBL" id="CP000251">
    <property type="protein sequence ID" value="ABC82436.1"/>
    <property type="molecule type" value="Genomic_DNA"/>
</dbReference>
<dbReference type="PANTHER" id="PTHR35038:SF6">
    <property type="entry name" value="SURFACE LOCALIZED DECAHEME CYTOCHROME C LIPOPROTEIN"/>
    <property type="match status" value="1"/>
</dbReference>
<reference evidence="3" key="1">
    <citation type="submission" date="2006-01" db="EMBL/GenBank/DDBJ databases">
        <title>Complete sequence of Anaeromyxobacter dehalogenans 2CP-C.</title>
        <authorList>
            <consortium name="US DOE Joint Genome Institute"/>
            <person name="Copeland A."/>
            <person name="Lucas S."/>
            <person name="Lapidus A."/>
            <person name="Barry K."/>
            <person name="Detter J.C."/>
            <person name="Glavina T."/>
            <person name="Hammon N."/>
            <person name="Israni S."/>
            <person name="Pitluck S."/>
            <person name="Brettin T."/>
            <person name="Bruce D."/>
            <person name="Han C."/>
            <person name="Tapia R."/>
            <person name="Gilna P."/>
            <person name="Kiss H."/>
            <person name="Schmutz J."/>
            <person name="Larimer F."/>
            <person name="Land M."/>
            <person name="Kyrpides N."/>
            <person name="Anderson I."/>
            <person name="Sanford R.A."/>
            <person name="Ritalahti K.M."/>
            <person name="Thomas H.S."/>
            <person name="Kirby J.R."/>
            <person name="Zhulin I.B."/>
            <person name="Loeffler F.E."/>
            <person name="Richardson P."/>
        </authorList>
    </citation>
    <scope>NUCLEOTIDE SEQUENCE</scope>
    <source>
        <strain evidence="3">2CP-C</strain>
    </source>
</reference>
<dbReference type="InterPro" id="IPR036280">
    <property type="entry name" value="Multihaem_cyt_sf"/>
</dbReference>
<feature type="chain" id="PRO_5004210283" evidence="2">
    <location>
        <begin position="23"/>
        <end position="620"/>
    </location>
</feature>
<gene>
    <name evidence="3" type="ordered locus">Adeh_2666</name>
</gene>
<proteinExistence type="predicted"/>
<accession>Q2ILA4</accession>
<evidence type="ECO:0000313" key="4">
    <source>
        <dbReference type="Proteomes" id="UP000001935"/>
    </source>
</evidence>
<dbReference type="Gene3D" id="3.90.10.10">
    <property type="entry name" value="Cytochrome C3"/>
    <property type="match status" value="5"/>
</dbReference>
<protein>
    <submittedName>
        <fullName evidence="3">Uncharacterized protein</fullName>
    </submittedName>
</protein>